<evidence type="ECO:0000313" key="9">
    <source>
        <dbReference type="Proteomes" id="UP000183263"/>
    </source>
</evidence>
<dbReference type="EMBL" id="FNDN01000011">
    <property type="protein sequence ID" value="SDI82726.1"/>
    <property type="molecule type" value="Genomic_DNA"/>
</dbReference>
<evidence type="ECO:0000256" key="2">
    <source>
        <dbReference type="ARBA" id="ARBA00023015"/>
    </source>
</evidence>
<dbReference type="AlphaFoldDB" id="A0A1G8NRW7"/>
<keyword evidence="4" id="KW-0238">DNA-binding</keyword>
<dbReference type="InterPro" id="IPR036388">
    <property type="entry name" value="WH-like_DNA-bd_sf"/>
</dbReference>
<evidence type="ECO:0000256" key="1">
    <source>
        <dbReference type="ARBA" id="ARBA00010641"/>
    </source>
</evidence>
<dbReference type="Pfam" id="PF04542">
    <property type="entry name" value="Sigma70_r2"/>
    <property type="match status" value="1"/>
</dbReference>
<feature type="domain" description="RNA polymerase sigma-70 region 2" evidence="6">
    <location>
        <begin position="30"/>
        <end position="96"/>
    </location>
</feature>
<gene>
    <name evidence="8" type="ORF">SAMN05444695_111148</name>
</gene>
<proteinExistence type="inferred from homology"/>
<reference evidence="8 9" key="1">
    <citation type="submission" date="2016-10" db="EMBL/GenBank/DDBJ databases">
        <authorList>
            <person name="de Groot N.N."/>
        </authorList>
    </citation>
    <scope>NUCLEOTIDE SEQUENCE [LARGE SCALE GENOMIC DNA]</scope>
    <source>
        <strain evidence="8 9">DSM 44892</strain>
    </source>
</reference>
<keyword evidence="2" id="KW-0805">Transcription regulation</keyword>
<sequence>MTSSEPSEAASDRDLVDAARLGDRGAFEDLVRLNGPLLYRYARRMVTDEGVAAEVVQDTFVAAWRQLTDFRGESSFRTWVFSICSRKITDSRRVKRAQPIDDQLLVPLLPTERDADPMVVVQNSAFLEALELALAELPPRQRACWVLREVEQMTFPQIGEILSMSPDSARGHHHRARTTLGQRLMRWR</sequence>
<dbReference type="GO" id="GO:0016987">
    <property type="term" value="F:sigma factor activity"/>
    <property type="evidence" value="ECO:0007669"/>
    <property type="project" value="UniProtKB-KW"/>
</dbReference>
<dbReference type="InterPro" id="IPR014284">
    <property type="entry name" value="RNA_pol_sigma-70_dom"/>
</dbReference>
<evidence type="ECO:0000256" key="3">
    <source>
        <dbReference type="ARBA" id="ARBA00023082"/>
    </source>
</evidence>
<keyword evidence="3" id="KW-0731">Sigma factor</keyword>
<dbReference type="SUPFAM" id="SSF88659">
    <property type="entry name" value="Sigma3 and sigma4 domains of RNA polymerase sigma factors"/>
    <property type="match status" value="1"/>
</dbReference>
<dbReference type="InterPro" id="IPR013324">
    <property type="entry name" value="RNA_pol_sigma_r3/r4-like"/>
</dbReference>
<dbReference type="InterPro" id="IPR007627">
    <property type="entry name" value="RNA_pol_sigma70_r2"/>
</dbReference>
<dbReference type="GO" id="GO:0006352">
    <property type="term" value="P:DNA-templated transcription initiation"/>
    <property type="evidence" value="ECO:0007669"/>
    <property type="project" value="InterPro"/>
</dbReference>
<dbReference type="Pfam" id="PF08281">
    <property type="entry name" value="Sigma70_r4_2"/>
    <property type="match status" value="1"/>
</dbReference>
<dbReference type="NCBIfam" id="TIGR02937">
    <property type="entry name" value="sigma70-ECF"/>
    <property type="match status" value="1"/>
</dbReference>
<evidence type="ECO:0000256" key="5">
    <source>
        <dbReference type="ARBA" id="ARBA00023163"/>
    </source>
</evidence>
<comment type="similarity">
    <text evidence="1">Belongs to the sigma-70 factor family. ECF subfamily.</text>
</comment>
<dbReference type="GO" id="GO:0003677">
    <property type="term" value="F:DNA binding"/>
    <property type="evidence" value="ECO:0007669"/>
    <property type="project" value="UniProtKB-KW"/>
</dbReference>
<feature type="domain" description="RNA polymerase sigma factor 70 region 4 type 2" evidence="7">
    <location>
        <begin position="128"/>
        <end position="180"/>
    </location>
</feature>
<dbReference type="Gene3D" id="1.10.10.10">
    <property type="entry name" value="Winged helix-like DNA-binding domain superfamily/Winged helix DNA-binding domain"/>
    <property type="match status" value="1"/>
</dbReference>
<dbReference type="InterPro" id="IPR013325">
    <property type="entry name" value="RNA_pol_sigma_r2"/>
</dbReference>
<name>A0A1G8NRW7_9NOCA</name>
<dbReference type="PANTHER" id="PTHR43133">
    <property type="entry name" value="RNA POLYMERASE ECF-TYPE SIGMA FACTO"/>
    <property type="match status" value="1"/>
</dbReference>
<keyword evidence="5" id="KW-0804">Transcription</keyword>
<evidence type="ECO:0000259" key="6">
    <source>
        <dbReference type="Pfam" id="PF04542"/>
    </source>
</evidence>
<evidence type="ECO:0000256" key="4">
    <source>
        <dbReference type="ARBA" id="ARBA00023125"/>
    </source>
</evidence>
<keyword evidence="9" id="KW-1185">Reference proteome</keyword>
<dbReference type="RefSeq" id="WP_072738911.1">
    <property type="nucleotide sequence ID" value="NZ_CP048813.1"/>
</dbReference>
<evidence type="ECO:0000313" key="8">
    <source>
        <dbReference type="EMBL" id="SDI82726.1"/>
    </source>
</evidence>
<accession>A0A1G8NRW7</accession>
<organism evidence="8 9">
    <name type="scientific">Rhodococcus triatomae</name>
    <dbReference type="NCBI Taxonomy" id="300028"/>
    <lineage>
        <taxon>Bacteria</taxon>
        <taxon>Bacillati</taxon>
        <taxon>Actinomycetota</taxon>
        <taxon>Actinomycetes</taxon>
        <taxon>Mycobacteriales</taxon>
        <taxon>Nocardiaceae</taxon>
        <taxon>Rhodococcus</taxon>
    </lineage>
</organism>
<dbReference type="OrthoDB" id="5244716at2"/>
<dbReference type="InterPro" id="IPR039425">
    <property type="entry name" value="RNA_pol_sigma-70-like"/>
</dbReference>
<dbReference type="Proteomes" id="UP000183263">
    <property type="component" value="Unassembled WGS sequence"/>
</dbReference>
<dbReference type="InterPro" id="IPR013249">
    <property type="entry name" value="RNA_pol_sigma70_r4_t2"/>
</dbReference>
<dbReference type="Gene3D" id="1.10.1740.10">
    <property type="match status" value="1"/>
</dbReference>
<evidence type="ECO:0000259" key="7">
    <source>
        <dbReference type="Pfam" id="PF08281"/>
    </source>
</evidence>
<dbReference type="SUPFAM" id="SSF88946">
    <property type="entry name" value="Sigma2 domain of RNA polymerase sigma factors"/>
    <property type="match status" value="1"/>
</dbReference>
<protein>
    <submittedName>
        <fullName evidence="8">RNA polymerase sigma-70 factor, ECF subfamily</fullName>
    </submittedName>
</protein>
<dbReference type="PANTHER" id="PTHR43133:SF8">
    <property type="entry name" value="RNA POLYMERASE SIGMA FACTOR HI_1459-RELATED"/>
    <property type="match status" value="1"/>
</dbReference>